<dbReference type="EMBL" id="MH825685">
    <property type="protein sequence ID" value="QBO66592.1"/>
    <property type="molecule type" value="Genomic_DNA"/>
</dbReference>
<reference evidence="2" key="1">
    <citation type="submission" date="2018-08" db="EMBL/GenBank/DDBJ databases">
        <title>Diversity of papaya leaf curl disease complex and associated betasatellite.</title>
        <authorList>
            <person name="Varun P."/>
            <person name="Saxena S."/>
        </authorList>
    </citation>
    <scope>NUCLEOTIDE SEQUENCE</scope>
    <source>
        <strain evidence="2">PSBB-34</strain>
    </source>
</reference>
<accession>A0A5J6A4S7</accession>
<protein>
    <submittedName>
        <fullName evidence="2">Pathogenicity determinant protein</fullName>
    </submittedName>
</protein>
<dbReference type="Pfam" id="PF09593">
    <property type="entry name" value="Pathogen_betaC1"/>
    <property type="match status" value="1"/>
</dbReference>
<evidence type="ECO:0000259" key="1">
    <source>
        <dbReference type="Pfam" id="PF09593"/>
    </source>
</evidence>
<gene>
    <name evidence="2" type="primary">beta C1</name>
</gene>
<sequence length="149" mass="16929">MDQSQPHHNPKYLTFRSINAGIMINSITQAEMTTSASNKQGVKFTVDVRIMENKKIFIHIRIVCNMSAALIKYEGFVQYTYGDLHVPFDFNGLEGNIIANFLFANNGAKIGEIEIEDIVQRLDILVLGNPEILRMDVIEPYVFNKTFTV</sequence>
<dbReference type="InterPro" id="IPR018583">
    <property type="entry name" value="CLCuD_DNA-betaC1"/>
</dbReference>
<proteinExistence type="predicted"/>
<evidence type="ECO:0000313" key="2">
    <source>
        <dbReference type="EMBL" id="QBO66592.1"/>
    </source>
</evidence>
<feature type="domain" description="Cotton leaf-curl disease DNA-betaC1" evidence="1">
    <location>
        <begin position="33"/>
        <end position="149"/>
    </location>
</feature>
<organism evidence="2">
    <name type="scientific">Ludwigia leaf distortion betasatellite</name>
    <dbReference type="NCBI Taxonomy" id="562747"/>
    <lineage>
        <taxon>Viruses</taxon>
        <taxon>Viruses incertae sedis</taxon>
        <taxon>Tolecusatellitidae</taxon>
        <taxon>Betasatellite</taxon>
    </lineage>
</organism>
<name>A0A5J6A4S7_9VIRU</name>